<name>A0A067N456_BOTB1</name>
<dbReference type="Proteomes" id="UP000027195">
    <property type="component" value="Unassembled WGS sequence"/>
</dbReference>
<organism evidence="1 2">
    <name type="scientific">Botryobasidium botryosum (strain FD-172 SS1)</name>
    <dbReference type="NCBI Taxonomy" id="930990"/>
    <lineage>
        <taxon>Eukaryota</taxon>
        <taxon>Fungi</taxon>
        <taxon>Dikarya</taxon>
        <taxon>Basidiomycota</taxon>
        <taxon>Agaricomycotina</taxon>
        <taxon>Agaricomycetes</taxon>
        <taxon>Cantharellales</taxon>
        <taxon>Botryobasidiaceae</taxon>
        <taxon>Botryobasidium</taxon>
    </lineage>
</organism>
<sequence length="178" mass="20183">MFMVKDLFVDKPLAPEHKADLEEIEAILTLWLLAYQEVEEGIEGGREEFVKANEELATLKLSPEYTFTPAPPQRFRSALLSIAKCYWMAAVRSLSRDQLFVLVVHLNSVEPFGDSIPRFDGVRAVERPGELTALEYAGLIQTAVFTLGMADQAMIPWWRTFSEVAARTWEQGPFSVWS</sequence>
<dbReference type="AlphaFoldDB" id="A0A067N456"/>
<evidence type="ECO:0000313" key="1">
    <source>
        <dbReference type="EMBL" id="KDQ18556.1"/>
    </source>
</evidence>
<accession>A0A067N456</accession>
<proteinExistence type="predicted"/>
<dbReference type="EMBL" id="KL198021">
    <property type="protein sequence ID" value="KDQ18556.1"/>
    <property type="molecule type" value="Genomic_DNA"/>
</dbReference>
<evidence type="ECO:0000313" key="2">
    <source>
        <dbReference type="Proteomes" id="UP000027195"/>
    </source>
</evidence>
<protein>
    <submittedName>
        <fullName evidence="1">Uncharacterized protein</fullName>
    </submittedName>
</protein>
<dbReference type="OrthoDB" id="2894188at2759"/>
<dbReference type="STRING" id="930990.A0A067N456"/>
<reference evidence="2" key="1">
    <citation type="journal article" date="2014" name="Proc. Natl. Acad. Sci. U.S.A.">
        <title>Extensive sampling of basidiomycete genomes demonstrates inadequacy of the white-rot/brown-rot paradigm for wood decay fungi.</title>
        <authorList>
            <person name="Riley R."/>
            <person name="Salamov A.A."/>
            <person name="Brown D.W."/>
            <person name="Nagy L.G."/>
            <person name="Floudas D."/>
            <person name="Held B.W."/>
            <person name="Levasseur A."/>
            <person name="Lombard V."/>
            <person name="Morin E."/>
            <person name="Otillar R."/>
            <person name="Lindquist E.A."/>
            <person name="Sun H."/>
            <person name="LaButti K.M."/>
            <person name="Schmutz J."/>
            <person name="Jabbour D."/>
            <person name="Luo H."/>
            <person name="Baker S.E."/>
            <person name="Pisabarro A.G."/>
            <person name="Walton J.D."/>
            <person name="Blanchette R.A."/>
            <person name="Henrissat B."/>
            <person name="Martin F."/>
            <person name="Cullen D."/>
            <person name="Hibbett D.S."/>
            <person name="Grigoriev I.V."/>
        </authorList>
    </citation>
    <scope>NUCLEOTIDE SEQUENCE [LARGE SCALE GENOMIC DNA]</scope>
    <source>
        <strain evidence="2">FD-172 SS1</strain>
    </source>
</reference>
<gene>
    <name evidence="1" type="ORF">BOTBODRAFT_515253</name>
</gene>
<dbReference type="InParanoid" id="A0A067N456"/>
<dbReference type="HOGENOM" id="CLU_127779_0_0_1"/>
<keyword evidence="2" id="KW-1185">Reference proteome</keyword>